<protein>
    <submittedName>
        <fullName evidence="2">Uncharacterized protein</fullName>
    </submittedName>
</protein>
<proteinExistence type="predicted"/>
<dbReference type="EMBL" id="VJZT01000040">
    <property type="protein sequence ID" value="TRX34102.1"/>
    <property type="molecule type" value="Genomic_DNA"/>
</dbReference>
<keyword evidence="1" id="KW-0812">Transmembrane</keyword>
<accession>A0A553DMW6</accession>
<sequence length="60" mass="6876">MTSKNQSSNNSEITIKKTYIYKTIAIIVGIVIFLYAFANYIISEERTNVAIEKFKESIPK</sequence>
<dbReference type="Proteomes" id="UP000316371">
    <property type="component" value="Unassembled WGS sequence"/>
</dbReference>
<feature type="transmembrane region" description="Helical" evidence="1">
    <location>
        <begin position="20"/>
        <end position="42"/>
    </location>
</feature>
<evidence type="ECO:0000313" key="2">
    <source>
        <dbReference type="EMBL" id="TRX34102.1"/>
    </source>
</evidence>
<name>A0A553DMW6_9FLAO</name>
<keyword evidence="3" id="KW-1185">Reference proteome</keyword>
<keyword evidence="1" id="KW-0472">Membrane</keyword>
<dbReference type="RefSeq" id="WP_144257740.1">
    <property type="nucleotide sequence ID" value="NZ_VJZT01000040.1"/>
</dbReference>
<comment type="caution">
    <text evidence="2">The sequence shown here is derived from an EMBL/GenBank/DDBJ whole genome shotgun (WGS) entry which is preliminary data.</text>
</comment>
<evidence type="ECO:0000313" key="3">
    <source>
        <dbReference type="Proteomes" id="UP000316371"/>
    </source>
</evidence>
<keyword evidence="1" id="KW-1133">Transmembrane helix</keyword>
<evidence type="ECO:0000256" key="1">
    <source>
        <dbReference type="SAM" id="Phobius"/>
    </source>
</evidence>
<dbReference type="AlphaFoldDB" id="A0A553DMW6"/>
<organism evidence="2 3">
    <name type="scientific">Flavobacterium restrictum</name>
    <dbReference type="NCBI Taxonomy" id="2594428"/>
    <lineage>
        <taxon>Bacteria</taxon>
        <taxon>Pseudomonadati</taxon>
        <taxon>Bacteroidota</taxon>
        <taxon>Flavobacteriia</taxon>
        <taxon>Flavobacteriales</taxon>
        <taxon>Flavobacteriaceae</taxon>
        <taxon>Flavobacterium</taxon>
    </lineage>
</organism>
<gene>
    <name evidence="2" type="ORF">FNW21_15935</name>
</gene>
<reference evidence="2 3" key="1">
    <citation type="submission" date="2019-07" db="EMBL/GenBank/DDBJ databases">
        <title>Novel species of Flavobacterium.</title>
        <authorList>
            <person name="Liu Q."/>
            <person name="Xin Y.-H."/>
        </authorList>
    </citation>
    <scope>NUCLEOTIDE SEQUENCE [LARGE SCALE GENOMIC DNA]</scope>
    <source>
        <strain evidence="2 3">LB1R34</strain>
    </source>
</reference>